<sequence>MFLYLREHRRAKRAENGLKLDKRTIFKNHMAWAFPHGLATHPFASPCRYRSLFPKHVEKVNF</sequence>
<keyword evidence="2" id="KW-1185">Reference proteome</keyword>
<accession>A0A0B0NUP4</accession>
<protein>
    <submittedName>
        <fullName evidence="1">Uncharacterized protein</fullName>
    </submittedName>
</protein>
<organism evidence="1 2">
    <name type="scientific">Gossypium arboreum</name>
    <name type="common">Tree cotton</name>
    <name type="synonym">Gossypium nanking</name>
    <dbReference type="NCBI Taxonomy" id="29729"/>
    <lineage>
        <taxon>Eukaryota</taxon>
        <taxon>Viridiplantae</taxon>
        <taxon>Streptophyta</taxon>
        <taxon>Embryophyta</taxon>
        <taxon>Tracheophyta</taxon>
        <taxon>Spermatophyta</taxon>
        <taxon>Magnoliopsida</taxon>
        <taxon>eudicotyledons</taxon>
        <taxon>Gunneridae</taxon>
        <taxon>Pentapetalae</taxon>
        <taxon>rosids</taxon>
        <taxon>malvids</taxon>
        <taxon>Malvales</taxon>
        <taxon>Malvaceae</taxon>
        <taxon>Malvoideae</taxon>
        <taxon>Gossypium</taxon>
    </lineage>
</organism>
<evidence type="ECO:0000313" key="2">
    <source>
        <dbReference type="Proteomes" id="UP000032142"/>
    </source>
</evidence>
<name>A0A0B0NUP4_GOSAR</name>
<proteinExistence type="predicted"/>
<dbReference type="EMBL" id="KN406487">
    <property type="protein sequence ID" value="KHG16585.1"/>
    <property type="molecule type" value="Genomic_DNA"/>
</dbReference>
<gene>
    <name evidence="1" type="ORF">F383_22199</name>
</gene>
<reference evidence="2" key="1">
    <citation type="submission" date="2014-09" db="EMBL/GenBank/DDBJ databases">
        <authorList>
            <person name="Mudge J."/>
            <person name="Ramaraj T."/>
            <person name="Lindquist I.E."/>
            <person name="Bharti A.K."/>
            <person name="Sundararajan A."/>
            <person name="Cameron C.T."/>
            <person name="Woodward J.E."/>
            <person name="May G.D."/>
            <person name="Brubaker C."/>
            <person name="Broadhvest J."/>
            <person name="Wilkins T.A."/>
        </authorList>
    </citation>
    <scope>NUCLEOTIDE SEQUENCE</scope>
    <source>
        <strain evidence="2">cv. AKA8401</strain>
    </source>
</reference>
<dbReference type="Proteomes" id="UP000032142">
    <property type="component" value="Unassembled WGS sequence"/>
</dbReference>
<evidence type="ECO:0000313" key="1">
    <source>
        <dbReference type="EMBL" id="KHG16585.1"/>
    </source>
</evidence>
<dbReference type="AlphaFoldDB" id="A0A0B0NUP4"/>